<dbReference type="STRING" id="633440.SAMN05421869_102602"/>
<dbReference type="OrthoDB" id="9768793at2"/>
<protein>
    <submittedName>
        <fullName evidence="3">Predicted oxidoreductase</fullName>
    </submittedName>
</protein>
<reference evidence="3 4" key="1">
    <citation type="submission" date="2016-10" db="EMBL/GenBank/DDBJ databases">
        <authorList>
            <person name="de Groot N.N."/>
        </authorList>
    </citation>
    <scope>NUCLEOTIDE SEQUENCE [LARGE SCALE GENOMIC DNA]</scope>
    <source>
        <strain evidence="3 4">CGMCC 4.6533</strain>
    </source>
</reference>
<sequence length="323" mass="34590">MRHTTLGSSGCSVSRVALGTMTFGQKTPEAEAFAQLDRFVEVGGTLVDTADSYGEGASERIVGRWIASRPAHVRDGIVLATKARFPTGPGTNDVGLSRKHLARALDGSLTRLGVETIDLYQAHAFDPYTPIEETLGFLDDAVAAGKIHYVGLSNYTAWQVQRVVDVASFRGLVGPSALQAQYNLLTRELEWEIIPALEANGLGLLVWSPLAAGVLTGRLDGVPAARREQARAVLDALGSIAERRDVSSGRVALAWLAAQPAVTSVILGARTMEQLEDNLAAFDLVLDDEECARLAAAGEPVIGDYPYGARGLEQRRRRLEGGR</sequence>
<gene>
    <name evidence="3" type="ORF">SAMN05421869_102602</name>
</gene>
<dbReference type="Gene3D" id="3.20.20.100">
    <property type="entry name" value="NADP-dependent oxidoreductase domain"/>
    <property type="match status" value="1"/>
</dbReference>
<evidence type="ECO:0000313" key="3">
    <source>
        <dbReference type="EMBL" id="SDH58320.1"/>
    </source>
</evidence>
<dbReference type="SUPFAM" id="SSF51430">
    <property type="entry name" value="NAD(P)-linked oxidoreductase"/>
    <property type="match status" value="1"/>
</dbReference>
<evidence type="ECO:0000259" key="2">
    <source>
        <dbReference type="Pfam" id="PF00248"/>
    </source>
</evidence>
<proteinExistence type="predicted"/>
<keyword evidence="1" id="KW-0560">Oxidoreductase</keyword>
<evidence type="ECO:0000256" key="1">
    <source>
        <dbReference type="ARBA" id="ARBA00023002"/>
    </source>
</evidence>
<evidence type="ECO:0000313" key="4">
    <source>
        <dbReference type="Proteomes" id="UP000199202"/>
    </source>
</evidence>
<dbReference type="RefSeq" id="WP_090929848.1">
    <property type="nucleotide sequence ID" value="NZ_FNDJ01000002.1"/>
</dbReference>
<name>A0A1G8DLN0_9ACTN</name>
<dbReference type="GO" id="GO:0016491">
    <property type="term" value="F:oxidoreductase activity"/>
    <property type="evidence" value="ECO:0007669"/>
    <property type="project" value="UniProtKB-KW"/>
</dbReference>
<dbReference type="Proteomes" id="UP000199202">
    <property type="component" value="Unassembled WGS sequence"/>
</dbReference>
<dbReference type="InterPro" id="IPR023210">
    <property type="entry name" value="NADP_OxRdtase_dom"/>
</dbReference>
<accession>A0A1G8DLN0</accession>
<dbReference type="InterPro" id="IPR050523">
    <property type="entry name" value="AKR_Detox_Biosynth"/>
</dbReference>
<dbReference type="EMBL" id="FNDJ01000002">
    <property type="protein sequence ID" value="SDH58320.1"/>
    <property type="molecule type" value="Genomic_DNA"/>
</dbReference>
<dbReference type="FunFam" id="3.20.20.100:FF:000004">
    <property type="entry name" value="Oxidoreductase, aldo/keto reductase"/>
    <property type="match status" value="1"/>
</dbReference>
<dbReference type="InterPro" id="IPR036812">
    <property type="entry name" value="NAD(P)_OxRdtase_dom_sf"/>
</dbReference>
<dbReference type="PANTHER" id="PTHR43364">
    <property type="entry name" value="NADH-SPECIFIC METHYLGLYOXAL REDUCTASE-RELATED"/>
    <property type="match status" value="1"/>
</dbReference>
<feature type="domain" description="NADP-dependent oxidoreductase" evidence="2">
    <location>
        <begin position="16"/>
        <end position="297"/>
    </location>
</feature>
<dbReference type="Pfam" id="PF00248">
    <property type="entry name" value="Aldo_ket_red"/>
    <property type="match status" value="1"/>
</dbReference>
<dbReference type="GO" id="GO:0005829">
    <property type="term" value="C:cytosol"/>
    <property type="evidence" value="ECO:0007669"/>
    <property type="project" value="UniProtKB-ARBA"/>
</dbReference>
<keyword evidence="4" id="KW-1185">Reference proteome</keyword>
<dbReference type="AlphaFoldDB" id="A0A1G8DLN0"/>
<organism evidence="3 4">
    <name type="scientific">Nonomuraea jiangxiensis</name>
    <dbReference type="NCBI Taxonomy" id="633440"/>
    <lineage>
        <taxon>Bacteria</taxon>
        <taxon>Bacillati</taxon>
        <taxon>Actinomycetota</taxon>
        <taxon>Actinomycetes</taxon>
        <taxon>Streptosporangiales</taxon>
        <taxon>Streptosporangiaceae</taxon>
        <taxon>Nonomuraea</taxon>
    </lineage>
</organism>
<dbReference type="PANTHER" id="PTHR43364:SF4">
    <property type="entry name" value="NAD(P)-LINKED OXIDOREDUCTASE SUPERFAMILY PROTEIN"/>
    <property type="match status" value="1"/>
</dbReference>